<dbReference type="GO" id="GO:0003677">
    <property type="term" value="F:DNA binding"/>
    <property type="evidence" value="ECO:0007669"/>
    <property type="project" value="UniProtKB-KW"/>
</dbReference>
<sequence>MELSKAEYRVAELVARGLSEKEIASELFISPKTVHTHTYNIRKKWSARSAVDVARKFILALDNPKQFFTVVVFLVMQGHIIVTAADLDLRKPPRSISRTTRAGRSGKKNQYQW</sequence>
<evidence type="ECO:0000256" key="3">
    <source>
        <dbReference type="ARBA" id="ARBA00023163"/>
    </source>
</evidence>
<protein>
    <submittedName>
        <fullName evidence="6">Regulatory protein, luxR family</fullName>
    </submittedName>
</protein>
<dbReference type="CDD" id="cd06170">
    <property type="entry name" value="LuxR_C_like"/>
    <property type="match status" value="1"/>
</dbReference>
<keyword evidence="7" id="KW-1185">Reference proteome</keyword>
<dbReference type="PANTHER" id="PTHR44688">
    <property type="entry name" value="DNA-BINDING TRANSCRIPTIONAL ACTIVATOR DEVR_DOSR"/>
    <property type="match status" value="1"/>
</dbReference>
<dbReference type="AlphaFoldDB" id="A0A285X4C6"/>
<dbReference type="PRINTS" id="PR00038">
    <property type="entry name" value="HTHLUXR"/>
</dbReference>
<keyword evidence="3" id="KW-0804">Transcription</keyword>
<dbReference type="InterPro" id="IPR016032">
    <property type="entry name" value="Sig_transdc_resp-reg_C-effctor"/>
</dbReference>
<dbReference type="OrthoDB" id="9807565at2"/>
<dbReference type="EMBL" id="OCMF01000001">
    <property type="protein sequence ID" value="SOC79856.1"/>
    <property type="molecule type" value="Genomic_DNA"/>
</dbReference>
<proteinExistence type="predicted"/>
<dbReference type="PANTHER" id="PTHR44688:SF16">
    <property type="entry name" value="DNA-BINDING TRANSCRIPTIONAL ACTIVATOR DEVR_DOSR"/>
    <property type="match status" value="1"/>
</dbReference>
<keyword evidence="1" id="KW-0805">Transcription regulation</keyword>
<dbReference type="InterPro" id="IPR036388">
    <property type="entry name" value="WH-like_DNA-bd_sf"/>
</dbReference>
<evidence type="ECO:0000313" key="6">
    <source>
        <dbReference type="EMBL" id="SOC79856.1"/>
    </source>
</evidence>
<dbReference type="RefSeq" id="WP_097055558.1">
    <property type="nucleotide sequence ID" value="NZ_OCMF01000001.1"/>
</dbReference>
<dbReference type="Proteomes" id="UP000219193">
    <property type="component" value="Unassembled WGS sequence"/>
</dbReference>
<evidence type="ECO:0000256" key="4">
    <source>
        <dbReference type="SAM" id="MobiDB-lite"/>
    </source>
</evidence>
<dbReference type="PROSITE" id="PS50043">
    <property type="entry name" value="HTH_LUXR_2"/>
    <property type="match status" value="1"/>
</dbReference>
<dbReference type="Pfam" id="PF00196">
    <property type="entry name" value="GerE"/>
    <property type="match status" value="1"/>
</dbReference>
<feature type="compositionally biased region" description="Polar residues" evidence="4">
    <location>
        <begin position="96"/>
        <end position="113"/>
    </location>
</feature>
<gene>
    <name evidence="6" type="ORF">SAMN06296241_1394</name>
</gene>
<evidence type="ECO:0000313" key="7">
    <source>
        <dbReference type="Proteomes" id="UP000219193"/>
    </source>
</evidence>
<dbReference type="SMART" id="SM00421">
    <property type="entry name" value="HTH_LUXR"/>
    <property type="match status" value="1"/>
</dbReference>
<reference evidence="7" key="1">
    <citation type="submission" date="2017-09" db="EMBL/GenBank/DDBJ databases">
        <authorList>
            <person name="Varghese N."/>
            <person name="Submissions S."/>
        </authorList>
    </citation>
    <scope>NUCLEOTIDE SEQUENCE [LARGE SCALE GENOMIC DNA]</scope>
    <source>
        <strain evidence="7">CGMCC 1.12641</strain>
    </source>
</reference>
<keyword evidence="2" id="KW-0238">DNA-binding</keyword>
<dbReference type="InterPro" id="IPR000792">
    <property type="entry name" value="Tscrpt_reg_LuxR_C"/>
</dbReference>
<name>A0A285X4C6_9FLAO</name>
<accession>A0A285X4C6</accession>
<feature type="region of interest" description="Disordered" evidence="4">
    <location>
        <begin position="93"/>
        <end position="113"/>
    </location>
</feature>
<evidence type="ECO:0000256" key="1">
    <source>
        <dbReference type="ARBA" id="ARBA00023015"/>
    </source>
</evidence>
<evidence type="ECO:0000259" key="5">
    <source>
        <dbReference type="PROSITE" id="PS50043"/>
    </source>
</evidence>
<feature type="domain" description="HTH luxR-type" evidence="5">
    <location>
        <begin position="1"/>
        <end position="61"/>
    </location>
</feature>
<organism evidence="6 7">
    <name type="scientific">Salinimicrobium sediminis</name>
    <dbReference type="NCBI Taxonomy" id="1343891"/>
    <lineage>
        <taxon>Bacteria</taxon>
        <taxon>Pseudomonadati</taxon>
        <taxon>Bacteroidota</taxon>
        <taxon>Flavobacteriia</taxon>
        <taxon>Flavobacteriales</taxon>
        <taxon>Flavobacteriaceae</taxon>
        <taxon>Salinimicrobium</taxon>
    </lineage>
</organism>
<dbReference type="GO" id="GO:0006355">
    <property type="term" value="P:regulation of DNA-templated transcription"/>
    <property type="evidence" value="ECO:0007669"/>
    <property type="project" value="InterPro"/>
</dbReference>
<evidence type="ECO:0000256" key="2">
    <source>
        <dbReference type="ARBA" id="ARBA00023125"/>
    </source>
</evidence>
<dbReference type="Gene3D" id="1.10.10.10">
    <property type="entry name" value="Winged helix-like DNA-binding domain superfamily/Winged helix DNA-binding domain"/>
    <property type="match status" value="1"/>
</dbReference>
<dbReference type="SUPFAM" id="SSF46894">
    <property type="entry name" value="C-terminal effector domain of the bipartite response regulators"/>
    <property type="match status" value="1"/>
</dbReference>